<organism evidence="3 4">
    <name type="scientific">[Candida] railenensis</name>
    <dbReference type="NCBI Taxonomy" id="45579"/>
    <lineage>
        <taxon>Eukaryota</taxon>
        <taxon>Fungi</taxon>
        <taxon>Dikarya</taxon>
        <taxon>Ascomycota</taxon>
        <taxon>Saccharomycotina</taxon>
        <taxon>Pichiomycetes</taxon>
        <taxon>Debaryomycetaceae</taxon>
        <taxon>Kurtzmaniella</taxon>
    </lineage>
</organism>
<evidence type="ECO:0000256" key="1">
    <source>
        <dbReference type="SAM" id="MobiDB-lite"/>
    </source>
</evidence>
<feature type="compositionally biased region" description="Polar residues" evidence="1">
    <location>
        <begin position="76"/>
        <end position="95"/>
    </location>
</feature>
<feature type="region of interest" description="Disordered" evidence="1">
    <location>
        <begin position="45"/>
        <end position="144"/>
    </location>
</feature>
<feature type="compositionally biased region" description="Polar residues" evidence="1">
    <location>
        <begin position="114"/>
        <end position="138"/>
    </location>
</feature>
<feature type="compositionally biased region" description="Basic and acidic residues" evidence="1">
    <location>
        <begin position="55"/>
        <end position="72"/>
    </location>
</feature>
<reference evidence="3" key="1">
    <citation type="submission" date="2022-03" db="EMBL/GenBank/DDBJ databases">
        <authorList>
            <person name="Legras J.-L."/>
            <person name="Devillers H."/>
            <person name="Grondin C."/>
        </authorList>
    </citation>
    <scope>NUCLEOTIDE SEQUENCE</scope>
    <source>
        <strain evidence="3">CLIB 1423</strain>
    </source>
</reference>
<feature type="transmembrane region" description="Helical" evidence="2">
    <location>
        <begin position="697"/>
        <end position="717"/>
    </location>
</feature>
<keyword evidence="2" id="KW-0812">Transmembrane</keyword>
<keyword evidence="2" id="KW-1133">Transmembrane helix</keyword>
<evidence type="ECO:0000256" key="2">
    <source>
        <dbReference type="SAM" id="Phobius"/>
    </source>
</evidence>
<dbReference type="EMBL" id="CAKXYY010000034">
    <property type="protein sequence ID" value="CAH2355791.1"/>
    <property type="molecule type" value="Genomic_DNA"/>
</dbReference>
<dbReference type="OrthoDB" id="4084092at2759"/>
<proteinExistence type="predicted"/>
<keyword evidence="2" id="KW-0472">Membrane</keyword>
<comment type="caution">
    <text evidence="3">The sequence shown here is derived from an EMBL/GenBank/DDBJ whole genome shotgun (WGS) entry which is preliminary data.</text>
</comment>
<name>A0A9P0QVV3_9ASCO</name>
<evidence type="ECO:0000313" key="3">
    <source>
        <dbReference type="EMBL" id="CAH2355791.1"/>
    </source>
</evidence>
<keyword evidence="4" id="KW-1185">Reference proteome</keyword>
<evidence type="ECO:0000313" key="4">
    <source>
        <dbReference type="Proteomes" id="UP000837801"/>
    </source>
</evidence>
<dbReference type="AlphaFoldDB" id="A0A9P0QVV3"/>
<sequence>MNVTSNGYYSSNYLKNRERYGRRYYDDSESGSDWGTMMMNDEGDYSFNDHDEDYESHGEEPTKSQKITEIKPKSILKSSGSNNQPNSGVKQNARFTSDIEDSSISTVTERESSNIDSPVTHSTKSPVKSEVATPTPTVSDDPDYLVEGMTPAQLINQQNSSYSYYDNRRGYYQQPSPNRNPYYRTNSGGAGTYSGNIIGNGTYMAPPRKRKERKVINQFNPDDHYIKQQRRYDSSTYKPTMYRHKTFREVFDDENKLERQAEYNPMEFVFQAPTSEQKNEKNIRKTFKSLTGKKDYNDLDYYEQQERDRKLREEKIAAEERRERELSEKVYLNESEELELKQRRKKLKILKFGNMLKFGKKKVVPVSDVEGDVFSDGEGSIFVKNGDGSESLVGKHALKDTASTAELLVDGAGNERIVYSTDSVRPSNASVKSRRSEKTARSEKIHHVAPVNNIPIGANANPNFTWWWNYILSWIVYERAVEDEASIHDTKSYVGTTKSGKSSKSQKSSSTALVATPKTDIAQVDDTHEELSPWKKIKRIPKNTKTTWQALQQPADSRFIKGGWSAAVQAVERDQAEQEALQALGTDGHSVITYPRSTRTGITSYDYDPDTKDLVVETDGGPVQEELYYNPIHDHLGESPPTSYNSLSPAILSPEEETGPVAIISNIASTIKGIKIMKILFAPIDVIGETFPNLQTIVIMVELVIFVWILYELSLLVDALCMMVKAVCAPMIAVGKFMNKIM</sequence>
<protein>
    <submittedName>
        <fullName evidence="3">Uncharacterized protein</fullName>
    </submittedName>
</protein>
<feature type="region of interest" description="Disordered" evidence="1">
    <location>
        <begin position="493"/>
        <end position="514"/>
    </location>
</feature>
<dbReference type="Proteomes" id="UP000837801">
    <property type="component" value="Unassembled WGS sequence"/>
</dbReference>
<accession>A0A9P0QVV3</accession>
<gene>
    <name evidence="3" type="ORF">CLIB1423_34S00298</name>
</gene>
<feature type="compositionally biased region" description="Low complexity" evidence="1">
    <location>
        <begin position="493"/>
        <end position="511"/>
    </location>
</feature>